<dbReference type="InterPro" id="IPR027385">
    <property type="entry name" value="Beta-barrel_OMP"/>
</dbReference>
<dbReference type="Pfam" id="PF13505">
    <property type="entry name" value="OMP_b-brl"/>
    <property type="match status" value="1"/>
</dbReference>
<dbReference type="RefSeq" id="WP_131330556.1">
    <property type="nucleotide sequence ID" value="NZ_CP044016.1"/>
</dbReference>
<evidence type="ECO:0000259" key="3">
    <source>
        <dbReference type="Pfam" id="PF13505"/>
    </source>
</evidence>
<proteinExistence type="predicted"/>
<evidence type="ECO:0000256" key="2">
    <source>
        <dbReference type="SAM" id="SignalP"/>
    </source>
</evidence>
<keyword evidence="1 2" id="KW-0732">Signal</keyword>
<evidence type="ECO:0000313" key="5">
    <source>
        <dbReference type="Proteomes" id="UP000292424"/>
    </source>
</evidence>
<sequence length="186" mass="21387">MMKFNLLSVLCLGLFSFNQVSAQRFKDRSELSVGPEFAFPIGNFNDVSTFGFGGTAKYSYHFDDRFAVSLQSGWIKFNNSNYSNGYYHGDGNSNFAAIPIKVGGRYSFSRFYVEPQIGFTYFSNESAYQNRSTTFALNTGVYINKFLTADVRWERWNRGGYGASLIGARVAYWFRFSNKKDYNHWK</sequence>
<protein>
    <submittedName>
        <fullName evidence="4">Autotransporter outer membrane beta-barrel domain-containing protein</fullName>
    </submittedName>
</protein>
<name>A0A5P2G8S4_9BACT</name>
<keyword evidence="5" id="KW-1185">Reference proteome</keyword>
<dbReference type="EMBL" id="CP044016">
    <property type="protein sequence ID" value="QES89613.1"/>
    <property type="molecule type" value="Genomic_DNA"/>
</dbReference>
<organism evidence="4 5">
    <name type="scientific">Rhizosphaericola mali</name>
    <dbReference type="NCBI Taxonomy" id="2545455"/>
    <lineage>
        <taxon>Bacteria</taxon>
        <taxon>Pseudomonadati</taxon>
        <taxon>Bacteroidota</taxon>
        <taxon>Chitinophagia</taxon>
        <taxon>Chitinophagales</taxon>
        <taxon>Chitinophagaceae</taxon>
        <taxon>Rhizosphaericola</taxon>
    </lineage>
</organism>
<dbReference type="InterPro" id="IPR036709">
    <property type="entry name" value="Autotransporte_beta_dom_sf"/>
</dbReference>
<feature type="signal peptide" evidence="2">
    <location>
        <begin position="1"/>
        <end position="22"/>
    </location>
</feature>
<dbReference type="AlphaFoldDB" id="A0A5P2G8S4"/>
<feature type="domain" description="Outer membrane protein beta-barrel" evidence="3">
    <location>
        <begin position="9"/>
        <end position="174"/>
    </location>
</feature>
<dbReference type="OrthoDB" id="641813at2"/>
<gene>
    <name evidence="4" type="ORF">E0W69_013385</name>
</gene>
<dbReference type="Proteomes" id="UP000292424">
    <property type="component" value="Chromosome"/>
</dbReference>
<feature type="chain" id="PRO_5024344566" evidence="2">
    <location>
        <begin position="23"/>
        <end position="186"/>
    </location>
</feature>
<reference evidence="4 5" key="1">
    <citation type="submission" date="2019-09" db="EMBL/GenBank/DDBJ databases">
        <title>Complete genome sequence of Arachidicoccus sp. B3-10 isolated from apple orchard soil.</title>
        <authorList>
            <person name="Kim H.S."/>
            <person name="Han K.-I."/>
            <person name="Suh M.K."/>
            <person name="Lee K.C."/>
            <person name="Eom M.K."/>
            <person name="Kim J.-S."/>
            <person name="Kang S.W."/>
            <person name="Sin Y."/>
            <person name="Lee J.-S."/>
        </authorList>
    </citation>
    <scope>NUCLEOTIDE SEQUENCE [LARGE SCALE GENOMIC DNA]</scope>
    <source>
        <strain evidence="4 5">B3-10</strain>
    </source>
</reference>
<accession>A0A5P2G8S4</accession>
<dbReference type="SUPFAM" id="SSF103515">
    <property type="entry name" value="Autotransporter"/>
    <property type="match status" value="1"/>
</dbReference>
<evidence type="ECO:0000313" key="4">
    <source>
        <dbReference type="EMBL" id="QES89613.1"/>
    </source>
</evidence>
<evidence type="ECO:0000256" key="1">
    <source>
        <dbReference type="ARBA" id="ARBA00022729"/>
    </source>
</evidence>
<dbReference type="KEGG" id="arac:E0W69_013385"/>